<evidence type="ECO:0000256" key="2">
    <source>
        <dbReference type="ARBA" id="ARBA00022603"/>
    </source>
</evidence>
<dbReference type="RefSeq" id="WP_070395402.1">
    <property type="nucleotide sequence ID" value="NZ_CP017599.1"/>
</dbReference>
<keyword evidence="2" id="KW-0489">Methyltransferase</keyword>
<dbReference type="GO" id="GO:0008757">
    <property type="term" value="F:S-adenosylmethionine-dependent methyltransferase activity"/>
    <property type="evidence" value="ECO:0007669"/>
    <property type="project" value="InterPro"/>
</dbReference>
<dbReference type="InterPro" id="IPR013216">
    <property type="entry name" value="Methyltransf_11"/>
</dbReference>
<proteinExistence type="predicted"/>
<dbReference type="SUPFAM" id="SSF53335">
    <property type="entry name" value="S-adenosyl-L-methionine-dependent methyltransferases"/>
    <property type="match status" value="1"/>
</dbReference>
<accession>A0A1D8TZC5</accession>
<dbReference type="GO" id="GO:0032259">
    <property type="term" value="P:methylation"/>
    <property type="evidence" value="ECO:0007669"/>
    <property type="project" value="UniProtKB-KW"/>
</dbReference>
<name>A0A1D8TZC5_9CYAN</name>
<comment type="pathway">
    <text evidence="1">Lipid metabolism.</text>
</comment>
<reference evidence="7" key="1">
    <citation type="submission" date="2016-10" db="EMBL/GenBank/DDBJ databases">
        <title>Comparative genomics uncovers the prolific and rare metabolic potential of the cyanobacterial genus Moorea.</title>
        <authorList>
            <person name="Leao T."/>
            <person name="Castelao G."/>
            <person name="Korobeynikov A."/>
            <person name="Monroe E.A."/>
            <person name="Podell S."/>
            <person name="Glukhov E."/>
            <person name="Allen E."/>
            <person name="Gerwick W.H."/>
            <person name="Gerwick L."/>
        </authorList>
    </citation>
    <scope>NUCLEOTIDE SEQUENCE [LARGE SCALE GENOMIC DNA]</scope>
    <source>
        <strain evidence="7">PAL-8-15-08-1</strain>
    </source>
</reference>
<gene>
    <name evidence="6" type="ORF">BJP34_29390</name>
</gene>
<sequence length="562" mass="64688">MTLSQPEKQYPLSKDEALIYDWRIHSIRQALKQKGKATGPLQIEDLLELDHLDQYHYFGTKACDRAIDRLALSPNSRVLDIGSGIGGPARYISYKTECHIQCVELRKSFNEIAQELTQRVGLDKRIQYLTGSILSPQVIDALLPSSFDSIISFLSFLHIENRDKILEICFRSLKENGLIYIEDYVANGTLTPDVKTTLEEVVQSSYVPTRETYRNHFERVGFADICFIDLTTGWKRWVKERYQKLLQSKEESIKLVGENVYEHRRQFYQTISDLFESGKIGGSSILAKKPCAPKIYQVPDTYFSSTTSVYSEQYHFFLEDGSLLALRYFKTGTIEHYSAWWSDTKGYSLELINTSEHQRSNQHISIKNNDGTGTICLPEANIEIQFQVAAEFTWAVPAEKNHRAVIHQPKLVCTVSTGDRTQKGIGYCKIYQGAYPKFWGYHFVHAFFPNYGIIWSAEATFGQEKYNYFKLLNTSETEKEILLSGEDSYHRQTSAHGRIQDKKYHLKFDKKTFATWSSIKRNQPLTMESKLSLEYRAAILQIDDQEVAEGICLKEFCFGTIT</sequence>
<dbReference type="Gene3D" id="3.40.50.150">
    <property type="entry name" value="Vaccinia Virus protein VP39"/>
    <property type="match status" value="1"/>
</dbReference>
<keyword evidence="3" id="KW-0808">Transferase</keyword>
<evidence type="ECO:0000313" key="7">
    <source>
        <dbReference type="Proteomes" id="UP000177870"/>
    </source>
</evidence>
<dbReference type="CDD" id="cd02440">
    <property type="entry name" value="AdoMet_MTases"/>
    <property type="match status" value="1"/>
</dbReference>
<evidence type="ECO:0000259" key="5">
    <source>
        <dbReference type="Pfam" id="PF08241"/>
    </source>
</evidence>
<evidence type="ECO:0000256" key="3">
    <source>
        <dbReference type="ARBA" id="ARBA00022679"/>
    </source>
</evidence>
<dbReference type="Proteomes" id="UP000177870">
    <property type="component" value="Chromosome"/>
</dbReference>
<dbReference type="STRING" id="1458985.BJP34_29390"/>
<evidence type="ECO:0000313" key="6">
    <source>
        <dbReference type="EMBL" id="AOX03009.1"/>
    </source>
</evidence>
<feature type="domain" description="Methyltransferase type 11" evidence="5">
    <location>
        <begin position="79"/>
        <end position="181"/>
    </location>
</feature>
<evidence type="ECO:0000256" key="1">
    <source>
        <dbReference type="ARBA" id="ARBA00005189"/>
    </source>
</evidence>
<dbReference type="KEGG" id="mpro:BJP34_29390"/>
<evidence type="ECO:0000256" key="4">
    <source>
        <dbReference type="ARBA" id="ARBA00025707"/>
    </source>
</evidence>
<dbReference type="OrthoDB" id="9772751at2"/>
<dbReference type="EMBL" id="CP017599">
    <property type="protein sequence ID" value="AOX03009.1"/>
    <property type="molecule type" value="Genomic_DNA"/>
</dbReference>
<dbReference type="Pfam" id="PF08241">
    <property type="entry name" value="Methyltransf_11"/>
    <property type="match status" value="1"/>
</dbReference>
<protein>
    <recommendedName>
        <fullName evidence="5">Methyltransferase type 11 domain-containing protein</fullName>
    </recommendedName>
</protein>
<organism evidence="6 7">
    <name type="scientific">Moorena producens PAL-8-15-08-1</name>
    <dbReference type="NCBI Taxonomy" id="1458985"/>
    <lineage>
        <taxon>Bacteria</taxon>
        <taxon>Bacillati</taxon>
        <taxon>Cyanobacteriota</taxon>
        <taxon>Cyanophyceae</taxon>
        <taxon>Coleofasciculales</taxon>
        <taxon>Coleofasciculaceae</taxon>
        <taxon>Moorena</taxon>
    </lineage>
</organism>
<dbReference type="InterPro" id="IPR029063">
    <property type="entry name" value="SAM-dependent_MTases_sf"/>
</dbReference>
<dbReference type="AlphaFoldDB" id="A0A1D8TZC5"/>
<dbReference type="PANTHER" id="PTHR44307:SF2">
    <property type="entry name" value="PHOSPHOETHANOLAMINE METHYLTRANSFERASE ISOFORM X1"/>
    <property type="match status" value="1"/>
</dbReference>
<dbReference type="PANTHER" id="PTHR44307">
    <property type="entry name" value="PHOSPHOETHANOLAMINE METHYLTRANSFERASE"/>
    <property type="match status" value="1"/>
</dbReference>
<comment type="pathway">
    <text evidence="4">Phospholipid metabolism.</text>
</comment>